<feature type="domain" description="Pep3/Vps18 beta-propeller" evidence="1">
    <location>
        <begin position="1"/>
        <end position="136"/>
    </location>
</feature>
<dbReference type="Pfam" id="PF05131">
    <property type="entry name" value="Pep3_Vps18"/>
    <property type="match status" value="1"/>
</dbReference>
<gene>
    <name evidence="3" type="primary">LOC108253483</name>
</gene>
<dbReference type="InterPro" id="IPR007810">
    <property type="entry name" value="Pep3/Vps18_beta-prop"/>
</dbReference>
<dbReference type="GeneID" id="108253483"/>
<dbReference type="PaxDb" id="121845-A0A1S4ELN5"/>
<evidence type="ECO:0000259" key="1">
    <source>
        <dbReference type="Pfam" id="PF05131"/>
    </source>
</evidence>
<evidence type="ECO:0000313" key="2">
    <source>
        <dbReference type="Proteomes" id="UP000079169"/>
    </source>
</evidence>
<protein>
    <submittedName>
        <fullName evidence="3">Vacuolar protein sorting-associated protein 18 homolog</fullName>
    </submittedName>
</protein>
<dbReference type="Proteomes" id="UP000079169">
    <property type="component" value="Unplaced"/>
</dbReference>
<accession>A0A1S4ELN5</accession>
<dbReference type="AlphaFoldDB" id="A0A1S4ELN5"/>
<name>A0A1S4ELN5_DIACI</name>
<keyword evidence="2" id="KW-1185">Reference proteome</keyword>
<organism evidence="2 3">
    <name type="scientific">Diaphorina citri</name>
    <name type="common">Asian citrus psyllid</name>
    <dbReference type="NCBI Taxonomy" id="121845"/>
    <lineage>
        <taxon>Eukaryota</taxon>
        <taxon>Metazoa</taxon>
        <taxon>Ecdysozoa</taxon>
        <taxon>Arthropoda</taxon>
        <taxon>Hexapoda</taxon>
        <taxon>Insecta</taxon>
        <taxon>Pterygota</taxon>
        <taxon>Neoptera</taxon>
        <taxon>Paraneoptera</taxon>
        <taxon>Hemiptera</taxon>
        <taxon>Sternorrhyncha</taxon>
        <taxon>Psylloidea</taxon>
        <taxon>Psyllidae</taxon>
        <taxon>Diaphorininae</taxon>
        <taxon>Diaphorina</taxon>
    </lineage>
</organism>
<dbReference type="KEGG" id="dci:108253483"/>
<reference evidence="3" key="1">
    <citation type="submission" date="2025-08" db="UniProtKB">
        <authorList>
            <consortium name="RefSeq"/>
        </authorList>
    </citation>
    <scope>IDENTIFICATION</scope>
</reference>
<sequence>MFTKQKVNFSPTNQITHLVVGGNTIVLAMANNVLLRINLNAPDVLEEVKLTSKLLNLFMDPTGSYTLAILEGNEIIYLQPGSSKTKVLHKLRGNFITSMCWTPMGVVMFGTAKGDIVETEIQQDSNPYIKQVPTASWKSSNNNNMIEDSVTL</sequence>
<dbReference type="RefSeq" id="XP_017303017.1">
    <property type="nucleotide sequence ID" value="XM_017447528.2"/>
</dbReference>
<dbReference type="STRING" id="121845.A0A1S4ELN5"/>
<dbReference type="SUPFAM" id="SSF50969">
    <property type="entry name" value="YVTN repeat-like/Quinoprotein amine dehydrogenase"/>
    <property type="match status" value="1"/>
</dbReference>
<dbReference type="InterPro" id="IPR011044">
    <property type="entry name" value="Quino_amine_DH_bsu"/>
</dbReference>
<evidence type="ECO:0000313" key="3">
    <source>
        <dbReference type="RefSeq" id="XP_017303017.1"/>
    </source>
</evidence>
<proteinExistence type="predicted"/>